<dbReference type="SUPFAM" id="SSF56300">
    <property type="entry name" value="Metallo-dependent phosphatases"/>
    <property type="match status" value="1"/>
</dbReference>
<dbReference type="OMA" id="CMNTFDC"/>
<dbReference type="PANTHER" id="PTHR45673">
    <property type="entry name" value="SERINE/THREONINE-PROTEIN PHOSPHATASE 2B CATALYTIC SUBUNIT 1-RELATED"/>
    <property type="match status" value="1"/>
</dbReference>
<dbReference type="AlphaFoldDB" id="G0R5D1"/>
<proteinExistence type="inferred from homology"/>
<dbReference type="InParanoid" id="G0R5D1"/>
<dbReference type="GeneID" id="14903385"/>
<dbReference type="PRINTS" id="PR00114">
    <property type="entry name" value="STPHPHTASE"/>
</dbReference>
<keyword evidence="3" id="KW-0808">Transferase</keyword>
<comment type="catalytic activity">
    <reaction evidence="1">
        <text>O-phospho-L-threonyl-[protein] + H2O = L-threonyl-[protein] + phosphate</text>
        <dbReference type="Rhea" id="RHEA:47004"/>
        <dbReference type="Rhea" id="RHEA-COMP:11060"/>
        <dbReference type="Rhea" id="RHEA-COMP:11605"/>
        <dbReference type="ChEBI" id="CHEBI:15377"/>
        <dbReference type="ChEBI" id="CHEBI:30013"/>
        <dbReference type="ChEBI" id="CHEBI:43474"/>
        <dbReference type="ChEBI" id="CHEBI:61977"/>
        <dbReference type="EC" id="3.1.3.16"/>
    </reaction>
</comment>
<feature type="domain" description="Serine/threonine specific protein phosphatases" evidence="2">
    <location>
        <begin position="142"/>
        <end position="147"/>
    </location>
</feature>
<dbReference type="SMART" id="SM00156">
    <property type="entry name" value="PP2Ac"/>
    <property type="match status" value="1"/>
</dbReference>
<dbReference type="OrthoDB" id="282592at2759"/>
<gene>
    <name evidence="3" type="ORF">IMG5_197880</name>
</gene>
<protein>
    <recommendedName>
        <fullName evidence="1">Serine/threonine-protein phosphatase</fullName>
        <ecNumber evidence="1">3.1.3.16</ecNumber>
    </recommendedName>
</protein>
<keyword evidence="3" id="KW-0328">Glycosyltransferase</keyword>
<dbReference type="RefSeq" id="XP_004024204.1">
    <property type="nucleotide sequence ID" value="XM_004024155.1"/>
</dbReference>
<dbReference type="GO" id="GO:0016757">
    <property type="term" value="F:glycosyltransferase activity"/>
    <property type="evidence" value="ECO:0007669"/>
    <property type="project" value="UniProtKB-KW"/>
</dbReference>
<dbReference type="InterPro" id="IPR029052">
    <property type="entry name" value="Metallo-depent_PP-like"/>
</dbReference>
<dbReference type="Proteomes" id="UP000008983">
    <property type="component" value="Unassembled WGS sequence"/>
</dbReference>
<keyword evidence="1 3" id="KW-0378">Hydrolase</keyword>
<dbReference type="Gene3D" id="3.60.21.10">
    <property type="match status" value="1"/>
</dbReference>
<evidence type="ECO:0000256" key="1">
    <source>
        <dbReference type="RuleBase" id="RU004273"/>
    </source>
</evidence>
<dbReference type="EC" id="3.1.3.16" evidence="1"/>
<name>G0R5D1_ICHMU</name>
<dbReference type="STRING" id="857967.G0R5D1"/>
<dbReference type="FunCoup" id="G0R5D1">
    <property type="interactions" value="27"/>
</dbReference>
<evidence type="ECO:0000313" key="3">
    <source>
        <dbReference type="EMBL" id="EGR27320.1"/>
    </source>
</evidence>
<sequence>MELLSDPQKDRQVVKVKPPPHRHLSDMLMWKKNGKPDWKLIKDHLSKEGRILKENFIKLIQDFSKIIKNEPNIIQLSDPVVVVGDIHGQFYDLLKIIEVGGSPTSTKYIFLGDFVDRGQFSIECLILLYAIKLNFQQTLFMLRGNHESRQMTTYFNFRSECLSKYDQEIYDLIMDSFDLLPLSCIINGKFLALHGGISPDLITLDDLKKIDRFKEPPKYGIFCDLLWSDPVDNDRGICESIYKFNEVRGCSYFYGAQAVKRFLQENNLISLIRAHEAQLEGYKVFYLQVKKYILIKMHKWDESDFPIVITIFSAPNYCDVYNNKGAIIKFDNNTLNIQQYNYTDHPYLLPNFMDVFSWSIPFVLEKVSEMLYYIARPNESEEYIQEEDIQLNEKELLFLKNFKFQTDDRQNNNNQNNNNDKIIRNKVKFISKMVNIQKLLREKDQNIQLLKTQYPDNKMPAGLLQESGSNGIEDSIILKYIIFIFIFKKGLQQFVAAQIADKINEKRPEFGPYIVYQDCIKPIK</sequence>
<dbReference type="InterPro" id="IPR004843">
    <property type="entry name" value="Calcineurin-like_PHP"/>
</dbReference>
<keyword evidence="4" id="KW-1185">Reference proteome</keyword>
<evidence type="ECO:0000259" key="2">
    <source>
        <dbReference type="PROSITE" id="PS00125"/>
    </source>
</evidence>
<comment type="similarity">
    <text evidence="1">Belongs to the PPP phosphatase family.</text>
</comment>
<dbReference type="PROSITE" id="PS00125">
    <property type="entry name" value="SER_THR_PHOSPHATASE"/>
    <property type="match status" value="1"/>
</dbReference>
<reference evidence="3 4" key="1">
    <citation type="submission" date="2011-07" db="EMBL/GenBank/DDBJ databases">
        <authorList>
            <person name="Coyne R."/>
            <person name="Brami D."/>
            <person name="Johnson J."/>
            <person name="Hostetler J."/>
            <person name="Hannick L."/>
            <person name="Clark T."/>
            <person name="Cassidy-Hanley D."/>
            <person name="Inman J."/>
        </authorList>
    </citation>
    <scope>NUCLEOTIDE SEQUENCE [LARGE SCALE GENOMIC DNA]</scope>
    <source>
        <strain evidence="3 4">G5</strain>
    </source>
</reference>
<evidence type="ECO:0000313" key="4">
    <source>
        <dbReference type="Proteomes" id="UP000008983"/>
    </source>
</evidence>
<dbReference type="InterPro" id="IPR006186">
    <property type="entry name" value="Ser/Thr-sp_prot-phosphatase"/>
</dbReference>
<dbReference type="eggNOG" id="KOG0375">
    <property type="taxonomic scope" value="Eukaryota"/>
</dbReference>
<dbReference type="EMBL" id="GL984368">
    <property type="protein sequence ID" value="EGR27320.1"/>
    <property type="molecule type" value="Genomic_DNA"/>
</dbReference>
<dbReference type="GO" id="GO:0033192">
    <property type="term" value="F:calmodulin-dependent protein phosphatase activity"/>
    <property type="evidence" value="ECO:0007669"/>
    <property type="project" value="InterPro"/>
</dbReference>
<dbReference type="GO" id="GO:0097720">
    <property type="term" value="P:calcineurin-mediated signaling"/>
    <property type="evidence" value="ECO:0007669"/>
    <property type="project" value="InterPro"/>
</dbReference>
<dbReference type="Pfam" id="PF00149">
    <property type="entry name" value="Metallophos"/>
    <property type="match status" value="1"/>
</dbReference>
<organism evidence="3 4">
    <name type="scientific">Ichthyophthirius multifiliis</name>
    <name type="common">White spot disease agent</name>
    <name type="synonym">Ich</name>
    <dbReference type="NCBI Taxonomy" id="5932"/>
    <lineage>
        <taxon>Eukaryota</taxon>
        <taxon>Sar</taxon>
        <taxon>Alveolata</taxon>
        <taxon>Ciliophora</taxon>
        <taxon>Intramacronucleata</taxon>
        <taxon>Oligohymenophorea</taxon>
        <taxon>Hymenostomatida</taxon>
        <taxon>Ophryoglenina</taxon>
        <taxon>Ichthyophthirius</taxon>
    </lineage>
</organism>
<dbReference type="InterPro" id="IPR043360">
    <property type="entry name" value="PP2B"/>
</dbReference>
<accession>G0R5D1</accession>